<comment type="caution">
    <text evidence="1">The sequence shown here is derived from an EMBL/GenBank/DDBJ whole genome shotgun (WGS) entry which is preliminary data.</text>
</comment>
<evidence type="ECO:0000313" key="1">
    <source>
        <dbReference type="EMBL" id="MBB4026720.1"/>
    </source>
</evidence>
<dbReference type="AlphaFoldDB" id="A0A7W6MZB4"/>
<gene>
    <name evidence="1" type="ORF">GGR14_002521</name>
</gene>
<protein>
    <submittedName>
        <fullName evidence="1">Uncharacterized protein</fullName>
    </submittedName>
</protein>
<sequence>MYANVPMPPFQTASVVIFVAGAKVKTGLGTQIF</sequence>
<proteinExistence type="predicted"/>
<reference evidence="1 2" key="1">
    <citation type="submission" date="2020-08" db="EMBL/GenBank/DDBJ databases">
        <title>Genomic Encyclopedia of Type Strains, Phase IV (KMG-IV): sequencing the most valuable type-strain genomes for metagenomic binning, comparative biology and taxonomic classification.</title>
        <authorList>
            <person name="Goeker M."/>
        </authorList>
    </citation>
    <scope>NUCLEOTIDE SEQUENCE [LARGE SCALE GENOMIC DNA]</scope>
    <source>
        <strain evidence="1 2">DSM 105721</strain>
    </source>
</reference>
<accession>A0A7W6MZB4</accession>
<dbReference type="Proteomes" id="UP000546007">
    <property type="component" value="Unassembled WGS sequence"/>
</dbReference>
<evidence type="ECO:0000313" key="2">
    <source>
        <dbReference type="Proteomes" id="UP000546007"/>
    </source>
</evidence>
<name>A0A7W6MZB4_9BACT</name>
<dbReference type="EMBL" id="JACIES010000006">
    <property type="protein sequence ID" value="MBB4026720.1"/>
    <property type="molecule type" value="Genomic_DNA"/>
</dbReference>
<keyword evidence="2" id="KW-1185">Reference proteome</keyword>
<organism evidence="1 2">
    <name type="scientific">Butyricimonas faecihominis</name>
    <dbReference type="NCBI Taxonomy" id="1472416"/>
    <lineage>
        <taxon>Bacteria</taxon>
        <taxon>Pseudomonadati</taxon>
        <taxon>Bacteroidota</taxon>
        <taxon>Bacteroidia</taxon>
        <taxon>Bacteroidales</taxon>
        <taxon>Odoribacteraceae</taxon>
        <taxon>Butyricimonas</taxon>
    </lineage>
</organism>